<dbReference type="OrthoDB" id="1076133at2"/>
<dbReference type="InterPro" id="IPR007353">
    <property type="entry name" value="DUF421"/>
</dbReference>
<reference evidence="11" key="1">
    <citation type="submission" date="2015-08" db="EMBL/GenBank/DDBJ databases">
        <title>Genome sequencing project for genomic taxonomy and phylogenomics of Bacillus-like bacteria.</title>
        <authorList>
            <person name="Liu B."/>
            <person name="Wang J."/>
            <person name="Zhu Y."/>
            <person name="Liu G."/>
            <person name="Chen Q."/>
            <person name="Chen Z."/>
            <person name="Lan J."/>
            <person name="Che J."/>
            <person name="Ge C."/>
            <person name="Shi H."/>
            <person name="Pan Z."/>
            <person name="Liu X."/>
        </authorList>
    </citation>
    <scope>NUCLEOTIDE SEQUENCE [LARGE SCALE GENOMIC DNA]</scope>
    <source>
        <strain evidence="11">FJAT-4402</strain>
    </source>
</reference>
<dbReference type="AlphaFoldDB" id="A0A0M5JML8"/>
<dbReference type="InterPro" id="IPR048454">
    <property type="entry name" value="YetF_N"/>
</dbReference>
<feature type="domain" description="YetF C-terminal" evidence="8">
    <location>
        <begin position="80"/>
        <end position="213"/>
    </location>
</feature>
<protein>
    <recommendedName>
        <fullName evidence="12">DUF421 domain-containing protein</fullName>
    </recommendedName>
</protein>
<evidence type="ECO:0000256" key="2">
    <source>
        <dbReference type="ARBA" id="ARBA00006448"/>
    </source>
</evidence>
<evidence type="ECO:0000256" key="5">
    <source>
        <dbReference type="ARBA" id="ARBA00022989"/>
    </source>
</evidence>
<organism evidence="10 11">
    <name type="scientific">Bacillus gobiensis</name>
    <dbReference type="NCBI Taxonomy" id="1441095"/>
    <lineage>
        <taxon>Bacteria</taxon>
        <taxon>Bacillati</taxon>
        <taxon>Bacillota</taxon>
        <taxon>Bacilli</taxon>
        <taxon>Bacillales</taxon>
        <taxon>Bacillaceae</taxon>
        <taxon>Bacillus</taxon>
    </lineage>
</organism>
<evidence type="ECO:0000313" key="11">
    <source>
        <dbReference type="Proteomes" id="UP000067625"/>
    </source>
</evidence>
<dbReference type="PANTHER" id="PTHR34582:SF5">
    <property type="entry name" value="UPF0702 TRANSMEMBRANE PROTEIN YETF"/>
    <property type="match status" value="1"/>
</dbReference>
<gene>
    <name evidence="10" type="ORF">AM592_21270</name>
</gene>
<evidence type="ECO:0000256" key="6">
    <source>
        <dbReference type="ARBA" id="ARBA00023136"/>
    </source>
</evidence>
<evidence type="ECO:0000259" key="9">
    <source>
        <dbReference type="Pfam" id="PF20730"/>
    </source>
</evidence>
<evidence type="ECO:0000313" key="10">
    <source>
        <dbReference type="EMBL" id="ALC83764.1"/>
    </source>
</evidence>
<keyword evidence="3" id="KW-1003">Cell membrane</keyword>
<dbReference type="RefSeq" id="WP_053605636.1">
    <property type="nucleotide sequence ID" value="NZ_CP012600.1"/>
</dbReference>
<dbReference type="EMBL" id="CP012600">
    <property type="protein sequence ID" value="ALC83764.1"/>
    <property type="molecule type" value="Genomic_DNA"/>
</dbReference>
<keyword evidence="11" id="KW-1185">Reference proteome</keyword>
<dbReference type="GO" id="GO:0005886">
    <property type="term" value="C:plasma membrane"/>
    <property type="evidence" value="ECO:0007669"/>
    <property type="project" value="UniProtKB-SubCell"/>
</dbReference>
<accession>A0A0M5JML8</accession>
<keyword evidence="5 7" id="KW-1133">Transmembrane helix</keyword>
<dbReference type="Pfam" id="PF04239">
    <property type="entry name" value="DUF421"/>
    <property type="match status" value="1"/>
</dbReference>
<dbReference type="STRING" id="1441095.AM592_21270"/>
<evidence type="ECO:0000256" key="1">
    <source>
        <dbReference type="ARBA" id="ARBA00004651"/>
    </source>
</evidence>
<feature type="transmembrane region" description="Helical" evidence="7">
    <location>
        <begin position="6"/>
        <end position="25"/>
    </location>
</feature>
<keyword evidence="6 7" id="KW-0472">Membrane</keyword>
<feature type="domain" description="YetF-like N-terminal transmembrane" evidence="9">
    <location>
        <begin position="3"/>
        <end position="78"/>
    </location>
</feature>
<evidence type="ECO:0000256" key="7">
    <source>
        <dbReference type="SAM" id="Phobius"/>
    </source>
</evidence>
<proteinExistence type="inferred from homology"/>
<dbReference type="Gene3D" id="3.30.240.20">
    <property type="entry name" value="bsu07140 like domains"/>
    <property type="match status" value="2"/>
</dbReference>
<keyword evidence="4 7" id="KW-0812">Transmembrane</keyword>
<dbReference type="Pfam" id="PF20730">
    <property type="entry name" value="YetF_N"/>
    <property type="match status" value="1"/>
</dbReference>
<dbReference type="Proteomes" id="UP000067625">
    <property type="component" value="Chromosome"/>
</dbReference>
<evidence type="ECO:0000256" key="4">
    <source>
        <dbReference type="ARBA" id="ARBA00022692"/>
    </source>
</evidence>
<dbReference type="PANTHER" id="PTHR34582">
    <property type="entry name" value="UPF0702 TRANSMEMBRANE PROTEIN YCAP"/>
    <property type="match status" value="1"/>
</dbReference>
<evidence type="ECO:0008006" key="12">
    <source>
        <dbReference type="Google" id="ProtNLM"/>
    </source>
</evidence>
<reference evidence="10 11" key="2">
    <citation type="journal article" date="2016" name="Int. J. Syst. Evol. Microbiol.">
        <title>Bacillus gobiensis sp. nov., isolated from a soil sample.</title>
        <authorList>
            <person name="Liu B."/>
            <person name="Liu G.H."/>
            <person name="Cetin S."/>
            <person name="Schumann P."/>
            <person name="Pan Z.Z."/>
            <person name="Chen Q.Q."/>
        </authorList>
    </citation>
    <scope>NUCLEOTIDE SEQUENCE [LARGE SCALE GENOMIC DNA]</scope>
    <source>
        <strain evidence="10 11">FJAT-4402</strain>
    </source>
</reference>
<dbReference type="InterPro" id="IPR023090">
    <property type="entry name" value="UPF0702_alpha/beta_dom_sf"/>
</dbReference>
<feature type="transmembrane region" description="Helical" evidence="7">
    <location>
        <begin position="58"/>
        <end position="78"/>
    </location>
</feature>
<name>A0A0M5JML8_9BACI</name>
<comment type="similarity">
    <text evidence="2">Belongs to the UPF0702 family.</text>
</comment>
<sequence length="224" mass="25511">MDYLHITTELIIGFFALFLVTKILGKTQFAQITPFDFISALILGEMVGNAIFDENVSVWEILFAVAVWGILIYIIELLSQKFKGLRGLLEGQPAIVIGKGKIDYQALKINKLDINQLQTLVREKGYFSITEVEYALLETDGSVSVLPKHPNSPLTKQDFDIKYKPVSLPITLILDGELVKNNLTEAGFDEDWLKKQLEAENIHDYKEVLYSEWHEIRGLHIQRS</sequence>
<comment type="subcellular location">
    <subcellularLocation>
        <location evidence="1">Cell membrane</location>
        <topology evidence="1">Multi-pass membrane protein</topology>
    </subcellularLocation>
</comment>
<dbReference type="PATRIC" id="fig|1441095.3.peg.4712"/>
<evidence type="ECO:0000256" key="3">
    <source>
        <dbReference type="ARBA" id="ARBA00022475"/>
    </source>
</evidence>
<evidence type="ECO:0000259" key="8">
    <source>
        <dbReference type="Pfam" id="PF04239"/>
    </source>
</evidence>